<feature type="transmembrane region" description="Helical" evidence="7">
    <location>
        <begin position="523"/>
        <end position="547"/>
    </location>
</feature>
<comment type="subcellular location">
    <subcellularLocation>
        <location evidence="1">Membrane</location>
        <topology evidence="1">Multi-pass membrane protein</topology>
    </subcellularLocation>
</comment>
<evidence type="ECO:0000256" key="4">
    <source>
        <dbReference type="ARBA" id="ARBA00022989"/>
    </source>
</evidence>
<proteinExistence type="predicted"/>
<dbReference type="OrthoDB" id="28755at2759"/>
<evidence type="ECO:0000256" key="5">
    <source>
        <dbReference type="ARBA" id="ARBA00023136"/>
    </source>
</evidence>
<comment type="caution">
    <text evidence="8">The sequence shown here is derived from an EMBL/GenBank/DDBJ whole genome shotgun (WGS) entry which is preliminary data.</text>
</comment>
<protein>
    <submittedName>
        <fullName evidence="8">General alpha-glucoside permease like protein</fullName>
    </submittedName>
</protein>
<feature type="transmembrane region" description="Helical" evidence="7">
    <location>
        <begin position="233"/>
        <end position="253"/>
    </location>
</feature>
<dbReference type="EMBL" id="LAFY01005865">
    <property type="protein sequence ID" value="KJX92140.1"/>
    <property type="molecule type" value="Genomic_DNA"/>
</dbReference>
<evidence type="ECO:0000256" key="3">
    <source>
        <dbReference type="ARBA" id="ARBA00022692"/>
    </source>
</evidence>
<keyword evidence="3 7" id="KW-0812">Transmembrane</keyword>
<feature type="transmembrane region" description="Helical" evidence="7">
    <location>
        <begin position="191"/>
        <end position="209"/>
    </location>
</feature>
<feature type="transmembrane region" description="Helical" evidence="7">
    <location>
        <begin position="622"/>
        <end position="643"/>
    </location>
</feature>
<keyword evidence="4 7" id="KW-1133">Transmembrane helix</keyword>
<feature type="transmembrane region" description="Helical" evidence="7">
    <location>
        <begin position="422"/>
        <end position="443"/>
    </location>
</feature>
<feature type="compositionally biased region" description="Polar residues" evidence="6">
    <location>
        <begin position="20"/>
        <end position="29"/>
    </location>
</feature>
<dbReference type="Gene3D" id="1.20.1250.20">
    <property type="entry name" value="MFS general substrate transporter like domains"/>
    <property type="match status" value="1"/>
</dbReference>
<name>A0A0F4G7C2_9PEZI</name>
<dbReference type="AlphaFoldDB" id="A0A0F4G7C2"/>
<feature type="compositionally biased region" description="Basic and acidic residues" evidence="6">
    <location>
        <begin position="10"/>
        <end position="19"/>
    </location>
</feature>
<organism evidence="8 9">
    <name type="scientific">Zymoseptoria brevis</name>
    <dbReference type="NCBI Taxonomy" id="1047168"/>
    <lineage>
        <taxon>Eukaryota</taxon>
        <taxon>Fungi</taxon>
        <taxon>Dikarya</taxon>
        <taxon>Ascomycota</taxon>
        <taxon>Pezizomycotina</taxon>
        <taxon>Dothideomycetes</taxon>
        <taxon>Dothideomycetidae</taxon>
        <taxon>Mycosphaerellales</taxon>
        <taxon>Mycosphaerellaceae</taxon>
        <taxon>Zymoseptoria</taxon>
    </lineage>
</organism>
<evidence type="ECO:0000313" key="8">
    <source>
        <dbReference type="EMBL" id="KJX92140.1"/>
    </source>
</evidence>
<dbReference type="SUPFAM" id="SSF103473">
    <property type="entry name" value="MFS general substrate transporter"/>
    <property type="match status" value="1"/>
</dbReference>
<feature type="compositionally biased region" description="Polar residues" evidence="6">
    <location>
        <begin position="37"/>
        <end position="46"/>
    </location>
</feature>
<feature type="transmembrane region" description="Helical" evidence="7">
    <location>
        <begin position="149"/>
        <end position="170"/>
    </location>
</feature>
<feature type="transmembrane region" description="Helical" evidence="7">
    <location>
        <begin position="499"/>
        <end position="517"/>
    </location>
</feature>
<evidence type="ECO:0000256" key="7">
    <source>
        <dbReference type="SAM" id="Phobius"/>
    </source>
</evidence>
<dbReference type="PANTHER" id="PTHR19432">
    <property type="entry name" value="SUGAR TRANSPORTER"/>
    <property type="match status" value="1"/>
</dbReference>
<keyword evidence="9" id="KW-1185">Reference proteome</keyword>
<evidence type="ECO:0000256" key="6">
    <source>
        <dbReference type="SAM" id="MobiDB-lite"/>
    </source>
</evidence>
<dbReference type="PANTHER" id="PTHR19432:SF35">
    <property type="entry name" value="SOLUTE CARRIER FAMILY 45 MEMBER 3 ISOFORM X1"/>
    <property type="match status" value="1"/>
</dbReference>
<reference evidence="8 9" key="1">
    <citation type="submission" date="2015-03" db="EMBL/GenBank/DDBJ databases">
        <title>RNA-seq based gene annotation and comparative genomics of four Zymoseptoria species reveal species-specific pathogenicity related genes and transposable element activity.</title>
        <authorList>
            <person name="Grandaubert J."/>
            <person name="Bhattacharyya A."/>
            <person name="Stukenbrock E.H."/>
        </authorList>
    </citation>
    <scope>NUCLEOTIDE SEQUENCE [LARGE SCALE GENOMIC DNA]</scope>
    <source>
        <strain evidence="8 9">Zb18110</strain>
    </source>
</reference>
<feature type="transmembrane region" description="Helical" evidence="7">
    <location>
        <begin position="364"/>
        <end position="385"/>
    </location>
</feature>
<sequence>MAHRSPTSDTETKRSDTHCDTQTSSQTDATPKGFSDSAIQHTTNKVKSGRDPRLERASSHEIRQGDGVNDEQSPLLPARTSDDVGAVPHLQGVMSPGSSSGEDGWNVDTGKREASKSSWYLLFLTISFAGLQIAWSVELSNGSPYLLSLGISKSLLALVWIAGPLSGALVQPYVGAKSDRCRSRFGKRRPFMIGGAAATIVSLMILAWTRELVAGFLSIFGVARDSVGTKNTAIIVAIIMVYVLDFSINVMQAGMRAFVVDNAPSHQQDSANAWASRVSAMANIIGYLFGYANLPKYLWFFGYTQFQVLCAIASLTLGTTLTITCILISERDPRLEGTPSHQDSGVFAFFKSLYRSIHRLPRQIKAICVVQFAAWIGWFPFLFYITTYVGEIYTDPIFRANPNMTEKEIDRVWEQGTRVGTFALLIFAIVTFVSSVTLPWFMTSESTSTPPLRTPMTPTSASTPGGSYFLGPQAHPARRFWPSIRENALQIPGLTLKRAWLISHFVYAALLAMTFFAHTTFTATLLVGAVGLPWAMTMWAPFALIAAEVSRRENLRRNGDSRRPSSSHRDADGDEEEEQQAGTVLGIHNVAVAAPQVIATLVSSLIFKALQKPRGTAGDDSVAWVLRFGGLAAILAGWLTRWVREERDAGLKEVKAKF</sequence>
<feature type="transmembrane region" description="Helical" evidence="7">
    <location>
        <begin position="590"/>
        <end position="610"/>
    </location>
</feature>
<feature type="compositionally biased region" description="Basic and acidic residues" evidence="6">
    <location>
        <begin position="555"/>
        <end position="571"/>
    </location>
</feature>
<dbReference type="GO" id="GO:0008506">
    <property type="term" value="F:sucrose:proton symporter activity"/>
    <property type="evidence" value="ECO:0007669"/>
    <property type="project" value="TreeGrafter"/>
</dbReference>
<feature type="transmembrane region" description="Helical" evidence="7">
    <location>
        <begin position="306"/>
        <end position="328"/>
    </location>
</feature>
<accession>A0A0F4G7C2</accession>
<dbReference type="GO" id="GO:0005886">
    <property type="term" value="C:plasma membrane"/>
    <property type="evidence" value="ECO:0007669"/>
    <property type="project" value="TreeGrafter"/>
</dbReference>
<feature type="transmembrane region" description="Helical" evidence="7">
    <location>
        <begin position="119"/>
        <end position="137"/>
    </location>
</feature>
<feature type="region of interest" description="Disordered" evidence="6">
    <location>
        <begin position="555"/>
        <end position="579"/>
    </location>
</feature>
<dbReference type="Proteomes" id="UP000033647">
    <property type="component" value="Unassembled WGS sequence"/>
</dbReference>
<gene>
    <name evidence="8" type="ORF">TI39_contig5910g00005</name>
</gene>
<evidence type="ECO:0000256" key="1">
    <source>
        <dbReference type="ARBA" id="ARBA00004141"/>
    </source>
</evidence>
<feature type="region of interest" description="Disordered" evidence="6">
    <location>
        <begin position="1"/>
        <end position="105"/>
    </location>
</feature>
<dbReference type="InterPro" id="IPR036259">
    <property type="entry name" value="MFS_trans_sf"/>
</dbReference>
<feature type="transmembrane region" description="Helical" evidence="7">
    <location>
        <begin position="274"/>
        <end position="294"/>
    </location>
</feature>
<evidence type="ECO:0000256" key="2">
    <source>
        <dbReference type="ARBA" id="ARBA00022448"/>
    </source>
</evidence>
<keyword evidence="5 7" id="KW-0472">Membrane</keyword>
<feature type="compositionally biased region" description="Basic and acidic residues" evidence="6">
    <location>
        <begin position="48"/>
        <end position="64"/>
    </location>
</feature>
<keyword evidence="2" id="KW-0813">Transport</keyword>
<evidence type="ECO:0000313" key="9">
    <source>
        <dbReference type="Proteomes" id="UP000033647"/>
    </source>
</evidence>